<sequence>MVNICLSAAALRIKDTLPAYRDPNLRSEDLPTGVSFASGGSGNDNLTASIQGVLSLATQLQMFKEYIGKLKGIVGEEKANSIIPNSLYLLSAGNNDIAITYSATARRGLPFPTYANLLVGWASDFLKDLYEVGARRVWVLSTLPLGCLPGARATCGGFCIDITNKEAEFFNTKLSSGLDSLKRSLSDYDLTFVDVYTPLLGIINNPQSSGFNNVANGCCGTGTIEIGVSCNVFNPLICPNPSTHVFWDAGHPTQRAYEIVVSDIIRKIPTLN</sequence>
<proteinExistence type="predicted"/>
<evidence type="ECO:0000313" key="2">
    <source>
        <dbReference type="Proteomes" id="UP000828941"/>
    </source>
</evidence>
<protein>
    <submittedName>
        <fullName evidence="1">Uncharacterized protein</fullName>
    </submittedName>
</protein>
<evidence type="ECO:0000313" key="1">
    <source>
        <dbReference type="EMBL" id="KAI4336752.1"/>
    </source>
</evidence>
<keyword evidence="2" id="KW-1185">Reference proteome</keyword>
<reference evidence="1 2" key="1">
    <citation type="journal article" date="2022" name="DNA Res.">
        <title>Chromosomal-level genome assembly of the orchid tree Bauhinia variegata (Leguminosae; Cercidoideae) supports the allotetraploid origin hypothesis of Bauhinia.</title>
        <authorList>
            <person name="Zhong Y."/>
            <person name="Chen Y."/>
            <person name="Zheng D."/>
            <person name="Pang J."/>
            <person name="Liu Y."/>
            <person name="Luo S."/>
            <person name="Meng S."/>
            <person name="Qian L."/>
            <person name="Wei D."/>
            <person name="Dai S."/>
            <person name="Zhou R."/>
        </authorList>
    </citation>
    <scope>NUCLEOTIDE SEQUENCE [LARGE SCALE GENOMIC DNA]</scope>
    <source>
        <strain evidence="1">BV-YZ2020</strain>
    </source>
</reference>
<accession>A0ACB9NLX9</accession>
<organism evidence="1 2">
    <name type="scientific">Bauhinia variegata</name>
    <name type="common">Purple orchid tree</name>
    <name type="synonym">Phanera variegata</name>
    <dbReference type="NCBI Taxonomy" id="167791"/>
    <lineage>
        <taxon>Eukaryota</taxon>
        <taxon>Viridiplantae</taxon>
        <taxon>Streptophyta</taxon>
        <taxon>Embryophyta</taxon>
        <taxon>Tracheophyta</taxon>
        <taxon>Spermatophyta</taxon>
        <taxon>Magnoliopsida</taxon>
        <taxon>eudicotyledons</taxon>
        <taxon>Gunneridae</taxon>
        <taxon>Pentapetalae</taxon>
        <taxon>rosids</taxon>
        <taxon>fabids</taxon>
        <taxon>Fabales</taxon>
        <taxon>Fabaceae</taxon>
        <taxon>Cercidoideae</taxon>
        <taxon>Cercideae</taxon>
        <taxon>Bauhiniinae</taxon>
        <taxon>Bauhinia</taxon>
    </lineage>
</organism>
<dbReference type="EMBL" id="CM039431">
    <property type="protein sequence ID" value="KAI4336752.1"/>
    <property type="molecule type" value="Genomic_DNA"/>
</dbReference>
<gene>
    <name evidence="1" type="ORF">L6164_015240</name>
</gene>
<comment type="caution">
    <text evidence="1">The sequence shown here is derived from an EMBL/GenBank/DDBJ whole genome shotgun (WGS) entry which is preliminary data.</text>
</comment>
<dbReference type="Proteomes" id="UP000828941">
    <property type="component" value="Chromosome 6"/>
</dbReference>
<name>A0ACB9NLX9_BAUVA</name>